<feature type="region of interest" description="Disordered" evidence="1">
    <location>
        <begin position="346"/>
        <end position="402"/>
    </location>
</feature>
<sequence>MIVTHQRIAYMTIIRVFGRRSVTEIWSAVDGTRRTTAMLAFFTSRPAATHLSPKRIRAGTALERADVEVEARGVAAPTPTQYITFGQVSTKEPPGSLKTQLPKKMNGTYKTTDQSGFDSIIWTQVFTSSLMGFKSGTTQKTTDKAHIRKIEEVEKVQEKYLRRVPGVDRETPGNIVKEECKRNSLRVKAGKRAEKFEDKMKSRRKRERNMYYQRNWYASEEVERFRAKARWMNVELSERRGRIKESRYEREYERGIPDYLGRESARERKTMTEEEKHDEYGMENWYGVLRITIEGMNHNELPCEAARKKEAIWSLFKDPENNDISDNILVRLPVSTLRLAKQYSGTFSKKKQDKSRMSSGLGAYVEKGEKENSPRSRGRARDGGGTPPTCAKNKNTASRRGDRRIPRLCITARPSAITIFLLIIKSRMRRGVGGGGTRRACKFPRRFLPSLLQSVAGGDAVFCPAVFTRNYRSRVRVCGVGTSPGGSRGIFFLECTEGVDADEGRLEGWVGKLGECGRNEMSAPASAPLDTGEARDTKYGIICGPLLRFYYYNLSYFSRSRINSDLFLVPHTRSDRLSIDPAAVAVRHVERRRKIVREIQNGKACGKAGGAVNYGGTIKQQTEHLTFRRNKVAGYIHTHAAGEDFSSAVNPSERRFQALLFQDGRPRRSRLKRTAKTGQSESSALKVDQSKVRAPVSKPALPVAARQRCIERRRELDGQGRPATLLLVILEPRVTPVQPRVTPVPDNISNEILGWEGVGNRQLDHFDS</sequence>
<evidence type="ECO:0000313" key="3">
    <source>
        <dbReference type="Proteomes" id="UP000719412"/>
    </source>
</evidence>
<dbReference type="EMBL" id="JABDTM020026745">
    <property type="protein sequence ID" value="KAH0811513.1"/>
    <property type="molecule type" value="Genomic_DNA"/>
</dbReference>
<organism evidence="2 3">
    <name type="scientific">Tenebrio molitor</name>
    <name type="common">Yellow mealworm beetle</name>
    <dbReference type="NCBI Taxonomy" id="7067"/>
    <lineage>
        <taxon>Eukaryota</taxon>
        <taxon>Metazoa</taxon>
        <taxon>Ecdysozoa</taxon>
        <taxon>Arthropoda</taxon>
        <taxon>Hexapoda</taxon>
        <taxon>Insecta</taxon>
        <taxon>Pterygota</taxon>
        <taxon>Neoptera</taxon>
        <taxon>Endopterygota</taxon>
        <taxon>Coleoptera</taxon>
        <taxon>Polyphaga</taxon>
        <taxon>Cucujiformia</taxon>
        <taxon>Tenebrionidae</taxon>
        <taxon>Tenebrio</taxon>
    </lineage>
</organism>
<accession>A0A8J6HBM7</accession>
<feature type="region of interest" description="Disordered" evidence="1">
    <location>
        <begin position="667"/>
        <end position="698"/>
    </location>
</feature>
<proteinExistence type="predicted"/>
<reference evidence="2" key="1">
    <citation type="journal article" date="2020" name="J Insects Food Feed">
        <title>The yellow mealworm (Tenebrio molitor) genome: a resource for the emerging insects as food and feed industry.</title>
        <authorList>
            <person name="Eriksson T."/>
            <person name="Andere A."/>
            <person name="Kelstrup H."/>
            <person name="Emery V."/>
            <person name="Picard C."/>
        </authorList>
    </citation>
    <scope>NUCLEOTIDE SEQUENCE</scope>
    <source>
        <strain evidence="2">Stoneville</strain>
        <tissue evidence="2">Whole head</tissue>
    </source>
</reference>
<feature type="compositionally biased region" description="Basic and acidic residues" evidence="1">
    <location>
        <begin position="366"/>
        <end position="382"/>
    </location>
</feature>
<reference evidence="2" key="2">
    <citation type="submission" date="2021-08" db="EMBL/GenBank/DDBJ databases">
        <authorList>
            <person name="Eriksson T."/>
        </authorList>
    </citation>
    <scope>NUCLEOTIDE SEQUENCE</scope>
    <source>
        <strain evidence="2">Stoneville</strain>
        <tissue evidence="2">Whole head</tissue>
    </source>
</reference>
<dbReference type="Proteomes" id="UP000719412">
    <property type="component" value="Unassembled WGS sequence"/>
</dbReference>
<evidence type="ECO:0000256" key="1">
    <source>
        <dbReference type="SAM" id="MobiDB-lite"/>
    </source>
</evidence>
<name>A0A8J6HBM7_TENMO</name>
<evidence type="ECO:0000313" key="2">
    <source>
        <dbReference type="EMBL" id="KAH0811513.1"/>
    </source>
</evidence>
<keyword evidence="3" id="KW-1185">Reference proteome</keyword>
<protein>
    <submittedName>
        <fullName evidence="2">Uncharacterized protein</fullName>
    </submittedName>
</protein>
<gene>
    <name evidence="2" type="ORF">GEV33_011278</name>
</gene>
<dbReference type="AlphaFoldDB" id="A0A8J6HBM7"/>
<comment type="caution">
    <text evidence="2">The sequence shown here is derived from an EMBL/GenBank/DDBJ whole genome shotgun (WGS) entry which is preliminary data.</text>
</comment>